<protein>
    <submittedName>
        <fullName evidence="1">Uncharacterized protein</fullName>
    </submittedName>
</protein>
<name>K1UWW0_9ZZZZ</name>
<proteinExistence type="predicted"/>
<organism evidence="1">
    <name type="scientific">human gut metagenome</name>
    <dbReference type="NCBI Taxonomy" id="408170"/>
    <lineage>
        <taxon>unclassified sequences</taxon>
        <taxon>metagenomes</taxon>
        <taxon>organismal metagenomes</taxon>
    </lineage>
</organism>
<evidence type="ECO:0000313" key="1">
    <source>
        <dbReference type="EMBL" id="EKC76071.1"/>
    </source>
</evidence>
<gene>
    <name evidence="1" type="ORF">OBE_01040</name>
</gene>
<dbReference type="AlphaFoldDB" id="K1UWW0"/>
<accession>K1UWW0</accession>
<feature type="non-terminal residue" evidence="1">
    <location>
        <position position="1"/>
    </location>
</feature>
<reference evidence="1" key="1">
    <citation type="journal article" date="2013" name="Environ. Microbiol.">
        <title>Microbiota from the distal guts of lean and obese adolescents exhibit partial functional redundancy besides clear differences in community structure.</title>
        <authorList>
            <person name="Ferrer M."/>
            <person name="Ruiz A."/>
            <person name="Lanza F."/>
            <person name="Haange S.B."/>
            <person name="Oberbach A."/>
            <person name="Till H."/>
            <person name="Bargiela R."/>
            <person name="Campoy C."/>
            <person name="Segura M.T."/>
            <person name="Richter M."/>
            <person name="von Bergen M."/>
            <person name="Seifert J."/>
            <person name="Suarez A."/>
        </authorList>
    </citation>
    <scope>NUCLEOTIDE SEQUENCE</scope>
</reference>
<dbReference type="EMBL" id="AJWZ01000682">
    <property type="protein sequence ID" value="EKC76071.1"/>
    <property type="molecule type" value="Genomic_DNA"/>
</dbReference>
<sequence>TVDPGAAFAGNIHYLPLQNEAAWADSIAAADLTRDPNAQAKAIAAGFDVHTSAGILQKFLTWSRRRNIQRRCSHE</sequence>
<comment type="caution">
    <text evidence="1">The sequence shown here is derived from an EMBL/GenBank/DDBJ whole genome shotgun (WGS) entry which is preliminary data.</text>
</comment>